<sequence length="53" mass="6257">MLQLFTRYGAQVLSKTSTCFTIISFSLLIIQDRTCNTLVHDRQYVYFYLDLCL</sequence>
<name>A0A7I8JQ41_SPIIN</name>
<dbReference type="EMBL" id="CACRZD030000015">
    <property type="protein sequence ID" value="CAA6671871.1"/>
    <property type="molecule type" value="Genomic_DNA"/>
</dbReference>
<reference evidence="1 2" key="1">
    <citation type="submission" date="2019-12" db="EMBL/GenBank/DDBJ databases">
        <authorList>
            <person name="Scholz U."/>
            <person name="Mascher M."/>
            <person name="Fiebig A."/>
        </authorList>
    </citation>
    <scope>NUCLEOTIDE SEQUENCE</scope>
</reference>
<gene>
    <name evidence="1" type="ORF">SI7747_15018279</name>
</gene>
<keyword evidence="2" id="KW-1185">Reference proteome</keyword>
<evidence type="ECO:0000313" key="1">
    <source>
        <dbReference type="EMBL" id="CAA2632685.1"/>
    </source>
</evidence>
<dbReference type="Proteomes" id="UP001189122">
    <property type="component" value="Unassembled WGS sequence"/>
</dbReference>
<organism evidence="1">
    <name type="scientific">Spirodela intermedia</name>
    <name type="common">Intermediate duckweed</name>
    <dbReference type="NCBI Taxonomy" id="51605"/>
    <lineage>
        <taxon>Eukaryota</taxon>
        <taxon>Viridiplantae</taxon>
        <taxon>Streptophyta</taxon>
        <taxon>Embryophyta</taxon>
        <taxon>Tracheophyta</taxon>
        <taxon>Spermatophyta</taxon>
        <taxon>Magnoliopsida</taxon>
        <taxon>Liliopsida</taxon>
        <taxon>Araceae</taxon>
        <taxon>Lemnoideae</taxon>
        <taxon>Spirodela</taxon>
    </lineage>
</organism>
<dbReference type="EMBL" id="LR743602">
    <property type="protein sequence ID" value="CAA2632685.1"/>
    <property type="molecule type" value="Genomic_DNA"/>
</dbReference>
<protein>
    <submittedName>
        <fullName evidence="1">Uncharacterized protein</fullName>
    </submittedName>
</protein>
<accession>A0A7I8JQ41</accession>
<proteinExistence type="predicted"/>
<dbReference type="AlphaFoldDB" id="A0A7I8JQ41"/>
<evidence type="ECO:0000313" key="2">
    <source>
        <dbReference type="Proteomes" id="UP001189122"/>
    </source>
</evidence>